<dbReference type="GO" id="GO:0003677">
    <property type="term" value="F:DNA binding"/>
    <property type="evidence" value="ECO:0007669"/>
    <property type="project" value="InterPro"/>
</dbReference>
<reference evidence="4" key="1">
    <citation type="submission" date="2021-04" db="EMBL/GenBank/DDBJ databases">
        <title>Draft genome sequence data of methanotrophic Methylovulum sp. strain S1L and Methylomonas sp. strain S2AM isolated from boreal lake water columns.</title>
        <authorList>
            <person name="Rissanen A.J."/>
            <person name="Mangayil R."/>
            <person name="Svenning M.M."/>
            <person name="Khanongnuch R."/>
        </authorList>
    </citation>
    <scope>NUCLEOTIDE SEQUENCE</scope>
    <source>
        <strain evidence="4">S2AM</strain>
    </source>
</reference>
<accession>A0A975MQE4</accession>
<gene>
    <name evidence="4" type="ORF">KEF85_03760</name>
</gene>
<dbReference type="Gene3D" id="1.10.443.10">
    <property type="entry name" value="Intergrase catalytic core"/>
    <property type="match status" value="1"/>
</dbReference>
<keyword evidence="2" id="KW-0229">DNA integration</keyword>
<proteinExistence type="inferred from homology"/>
<dbReference type="PANTHER" id="PTHR30629">
    <property type="entry name" value="PROPHAGE INTEGRASE"/>
    <property type="match status" value="1"/>
</dbReference>
<dbReference type="RefSeq" id="WP_215583388.1">
    <property type="nucleotide sequence ID" value="NZ_CP073754.1"/>
</dbReference>
<dbReference type="EMBL" id="CP073754">
    <property type="protein sequence ID" value="QWF71606.1"/>
    <property type="molecule type" value="Genomic_DNA"/>
</dbReference>
<keyword evidence="3" id="KW-0233">DNA recombination</keyword>
<keyword evidence="5" id="KW-1185">Reference proteome</keyword>
<evidence type="ECO:0000256" key="2">
    <source>
        <dbReference type="ARBA" id="ARBA00022908"/>
    </source>
</evidence>
<dbReference type="InterPro" id="IPR011010">
    <property type="entry name" value="DNA_brk_join_enz"/>
</dbReference>
<comment type="similarity">
    <text evidence="1">Belongs to the 'phage' integrase family.</text>
</comment>
<sequence>MNEIDLPNKVWTILPERMKVNRVHRVPLSSRAIEILELMQKFQCNEFIFPGSKKGLSNMAMLQLLKRMGCDDLTVQGFQSTFRDWAAETTAYSNEVIEMALAHTIKNMPEAVYHRGDLLEKRSQLMSDWAEFCNVKPES</sequence>
<evidence type="ECO:0000313" key="5">
    <source>
        <dbReference type="Proteomes" id="UP000676649"/>
    </source>
</evidence>
<evidence type="ECO:0008006" key="6">
    <source>
        <dbReference type="Google" id="ProtNLM"/>
    </source>
</evidence>
<dbReference type="InterPro" id="IPR050808">
    <property type="entry name" value="Phage_Integrase"/>
</dbReference>
<evidence type="ECO:0000313" key="4">
    <source>
        <dbReference type="EMBL" id="QWF71606.1"/>
    </source>
</evidence>
<protein>
    <recommendedName>
        <fullName evidence="6">Integrase</fullName>
    </recommendedName>
</protein>
<dbReference type="KEGG" id="mpad:KEF85_03760"/>
<dbReference type="GO" id="GO:0015074">
    <property type="term" value="P:DNA integration"/>
    <property type="evidence" value="ECO:0007669"/>
    <property type="project" value="UniProtKB-KW"/>
</dbReference>
<dbReference type="InterPro" id="IPR013762">
    <property type="entry name" value="Integrase-like_cat_sf"/>
</dbReference>
<evidence type="ECO:0000256" key="3">
    <source>
        <dbReference type="ARBA" id="ARBA00023172"/>
    </source>
</evidence>
<organism evidence="4 5">
    <name type="scientific">Methylomonas paludis</name>
    <dbReference type="NCBI Taxonomy" id="1173101"/>
    <lineage>
        <taxon>Bacteria</taxon>
        <taxon>Pseudomonadati</taxon>
        <taxon>Pseudomonadota</taxon>
        <taxon>Gammaproteobacteria</taxon>
        <taxon>Methylococcales</taxon>
        <taxon>Methylococcaceae</taxon>
        <taxon>Methylomonas</taxon>
    </lineage>
</organism>
<dbReference type="PANTHER" id="PTHR30629:SF2">
    <property type="entry name" value="PROPHAGE INTEGRASE INTS-RELATED"/>
    <property type="match status" value="1"/>
</dbReference>
<dbReference type="AlphaFoldDB" id="A0A975MQE4"/>
<dbReference type="SUPFAM" id="SSF56349">
    <property type="entry name" value="DNA breaking-rejoining enzymes"/>
    <property type="match status" value="1"/>
</dbReference>
<dbReference type="GO" id="GO:0006310">
    <property type="term" value="P:DNA recombination"/>
    <property type="evidence" value="ECO:0007669"/>
    <property type="project" value="UniProtKB-KW"/>
</dbReference>
<dbReference type="Proteomes" id="UP000676649">
    <property type="component" value="Chromosome"/>
</dbReference>
<evidence type="ECO:0000256" key="1">
    <source>
        <dbReference type="ARBA" id="ARBA00008857"/>
    </source>
</evidence>
<name>A0A975MQE4_9GAMM</name>